<dbReference type="Proteomes" id="UP000215137">
    <property type="component" value="Chromosome"/>
</dbReference>
<reference evidence="2 3" key="1">
    <citation type="submission" date="2017-08" db="EMBL/GenBank/DDBJ databases">
        <title>Complete Genome Sequence of Bacillus kochii Oregon-R-modENCODE STRAIN BDGP4, isolated from Drosophila melanogaster gut.</title>
        <authorList>
            <person name="Wan K.H."/>
            <person name="Yu C."/>
            <person name="Park S."/>
            <person name="Hammonds A.S."/>
            <person name="Booth B.W."/>
            <person name="Celniker S.E."/>
        </authorList>
    </citation>
    <scope>NUCLEOTIDE SEQUENCE [LARGE SCALE GENOMIC DNA]</scope>
    <source>
        <strain evidence="2 3">BDGP4</strain>
    </source>
</reference>
<evidence type="ECO:0000259" key="1">
    <source>
        <dbReference type="PROSITE" id="PS51782"/>
    </source>
</evidence>
<dbReference type="InterPro" id="IPR018392">
    <property type="entry name" value="LysM"/>
</dbReference>
<dbReference type="Gene3D" id="3.10.350.10">
    <property type="entry name" value="LysM domain"/>
    <property type="match status" value="1"/>
</dbReference>
<gene>
    <name evidence="2" type="ORF">CKF48_01750</name>
</gene>
<dbReference type="EMBL" id="CP022983">
    <property type="protein sequence ID" value="ASV66162.1"/>
    <property type="molecule type" value="Genomic_DNA"/>
</dbReference>
<proteinExistence type="predicted"/>
<dbReference type="InterPro" id="IPR011105">
    <property type="entry name" value="Cell_wall_hydrolase_SleB"/>
</dbReference>
<dbReference type="KEGG" id="bko:CKF48_01750"/>
<dbReference type="Gene3D" id="6.20.240.60">
    <property type="match status" value="1"/>
</dbReference>
<dbReference type="PROSITE" id="PS51782">
    <property type="entry name" value="LYSM"/>
    <property type="match status" value="1"/>
</dbReference>
<protein>
    <recommendedName>
        <fullName evidence="1">LysM domain-containing protein</fullName>
    </recommendedName>
</protein>
<accession>A0A248TDF6</accession>
<name>A0A248TDF6_9BACI</name>
<evidence type="ECO:0000313" key="2">
    <source>
        <dbReference type="EMBL" id="ASV66162.1"/>
    </source>
</evidence>
<dbReference type="InterPro" id="IPR036779">
    <property type="entry name" value="LysM_dom_sf"/>
</dbReference>
<dbReference type="Gene3D" id="1.10.10.2520">
    <property type="entry name" value="Cell wall hydrolase SleB, domain 1"/>
    <property type="match status" value="1"/>
</dbReference>
<dbReference type="OrthoDB" id="9785345at2"/>
<sequence length="217" mass="24833">MEEKMLKLIAVIFAASTLFLVHFIQSADLRVYAETLDVYDIYEVKEDETITSIADQLEVSEEELTIMNHLEDRTVQKGDKLIVPKVEEKVKEEKKPDISLTSEEQDLLARLIHAEAKGEPFEGKVAVAEVVINRVQDERFPDTIRDVIYENKQFQPVDNGSINKPADKEAKKAVKQAMKNHALPDETVFFHNPTIVPQSWLNTREVVTEIGNHRFSM</sequence>
<dbReference type="CDD" id="cd00118">
    <property type="entry name" value="LysM"/>
    <property type="match status" value="1"/>
</dbReference>
<dbReference type="GO" id="GO:0016787">
    <property type="term" value="F:hydrolase activity"/>
    <property type="evidence" value="ECO:0007669"/>
    <property type="project" value="InterPro"/>
</dbReference>
<feature type="domain" description="LysM" evidence="1">
    <location>
        <begin position="40"/>
        <end position="83"/>
    </location>
</feature>
<dbReference type="InterPro" id="IPR042047">
    <property type="entry name" value="SleB_dom1"/>
</dbReference>
<dbReference type="SMART" id="SM00257">
    <property type="entry name" value="LysM"/>
    <property type="match status" value="1"/>
</dbReference>
<evidence type="ECO:0000313" key="3">
    <source>
        <dbReference type="Proteomes" id="UP000215137"/>
    </source>
</evidence>
<dbReference type="AlphaFoldDB" id="A0A248TDF6"/>
<dbReference type="SUPFAM" id="SSF54106">
    <property type="entry name" value="LysM domain"/>
    <property type="match status" value="1"/>
</dbReference>
<organism evidence="2 3">
    <name type="scientific">Cytobacillus kochii</name>
    <dbReference type="NCBI Taxonomy" id="859143"/>
    <lineage>
        <taxon>Bacteria</taxon>
        <taxon>Bacillati</taxon>
        <taxon>Bacillota</taxon>
        <taxon>Bacilli</taxon>
        <taxon>Bacillales</taxon>
        <taxon>Bacillaceae</taxon>
        <taxon>Cytobacillus</taxon>
    </lineage>
</organism>
<dbReference type="Pfam" id="PF07486">
    <property type="entry name" value="Hydrolase_2"/>
    <property type="match status" value="1"/>
</dbReference>
<keyword evidence="3" id="KW-1185">Reference proteome</keyword>
<dbReference type="Pfam" id="PF01476">
    <property type="entry name" value="LysM"/>
    <property type="match status" value="1"/>
</dbReference>